<dbReference type="NCBIfam" id="TIGR02675">
    <property type="entry name" value="tape_meas_nterm"/>
    <property type="match status" value="1"/>
</dbReference>
<dbReference type="InterPro" id="IPR053058">
    <property type="entry name" value="Mulikevirus_tape_measure"/>
</dbReference>
<dbReference type="SUPFAM" id="SSF48371">
    <property type="entry name" value="ARM repeat"/>
    <property type="match status" value="1"/>
</dbReference>
<keyword evidence="1" id="KW-1188">Viral release from host cell</keyword>
<organism evidence="3">
    <name type="scientific">Siphoviridae sp. ctPsO101</name>
    <dbReference type="NCBI Taxonomy" id="2825487"/>
    <lineage>
        <taxon>Viruses</taxon>
        <taxon>Duplodnaviria</taxon>
        <taxon>Heunggongvirae</taxon>
        <taxon>Uroviricota</taxon>
        <taxon>Caudoviricetes</taxon>
    </lineage>
</organism>
<evidence type="ECO:0000256" key="1">
    <source>
        <dbReference type="ARBA" id="ARBA00022465"/>
    </source>
</evidence>
<proteinExistence type="predicted"/>
<evidence type="ECO:0000259" key="2">
    <source>
        <dbReference type="Pfam" id="PF20155"/>
    </source>
</evidence>
<protein>
    <submittedName>
        <fullName evidence="3">Tail tape measure protein</fullName>
    </submittedName>
</protein>
<evidence type="ECO:0000313" key="3">
    <source>
        <dbReference type="EMBL" id="DAE10943.1"/>
    </source>
</evidence>
<dbReference type="InterPro" id="IPR016024">
    <property type="entry name" value="ARM-type_fold"/>
</dbReference>
<keyword evidence="1" id="KW-1245">Viral tail assembly</keyword>
<dbReference type="InterPro" id="IPR013491">
    <property type="entry name" value="Tape_meas_N"/>
</dbReference>
<reference evidence="3" key="1">
    <citation type="journal article" date="2021" name="Proc. Natl. Acad. Sci. U.S.A.">
        <title>A Catalog of Tens of Thousands of Viruses from Human Metagenomes Reveals Hidden Associations with Chronic Diseases.</title>
        <authorList>
            <person name="Tisza M.J."/>
            <person name="Buck C.B."/>
        </authorList>
    </citation>
    <scope>NUCLEOTIDE SEQUENCE</scope>
    <source>
        <strain evidence="3">CtPsO101</strain>
    </source>
</reference>
<dbReference type="GO" id="GO:0098003">
    <property type="term" value="P:viral tail assembly"/>
    <property type="evidence" value="ECO:0007669"/>
    <property type="project" value="UniProtKB-KW"/>
</dbReference>
<feature type="domain" description="Tape measure protein N-terminal" evidence="2">
    <location>
        <begin position="79"/>
        <end position="262"/>
    </location>
</feature>
<dbReference type="PANTHER" id="PTHR38812:SF2">
    <property type="entry name" value="MU-LIKE PROPHAGE FLUMU PROTEIN GP42"/>
    <property type="match status" value="1"/>
</dbReference>
<dbReference type="PANTHER" id="PTHR38812">
    <property type="entry name" value="MU-LIKE PROPHAGE FLUMU PROTEIN GP42"/>
    <property type="match status" value="1"/>
</dbReference>
<sequence>MPDVGEVRYKASVDNSGIDEEIKKTEKHIKKLDEPIKKGSKKMSSFGKIGVKSLKAIGKAFIGLTSAAGAGIAAVAKMGIEYNAQMQSYQTAFTTMLGDAEKATALTDKLKTLAAHTPLAMTDLADASKTLLAFGSSAEKIPDQLKRLGDVAQGNAQALGTMATAFGRVQSNGYASLEEINMMIDQGFNPLQIIADKTGESMAEVRKRVSAGNVSFEELNDALITATESGGQFYNAMENQSKTFEGQMSTLKDNVSALTGTLTEDLFGSLAQDALPKVNEWVDQLTTAAQEGGVEGAIEAAGVVLTEAVTELLNGAPQIIETAIRLVESFLDSVKASGPEITEGALNVILTLIDGFISMLPDIIETAAVLIEALVEGIGSRLPQIIETAIRLVVALVNGLLRAAPRLAVAALELVHDILHSFDNVDWGQVGKDVVHGIGNGLMGAASYLYDKAKSLAKNALNSLKKAFDSHSPSKEAKKIGVTVPQGLEQAFDEDTLAEDAARDLGSRAIAGLTADVSYNIPDVSEYAKDLTSGFSGSYKAGAEITVPLYLDGREVARASAWWTGEQLSWEEM</sequence>
<accession>A0A8S5PV52</accession>
<dbReference type="Pfam" id="PF20155">
    <property type="entry name" value="TMP_3"/>
    <property type="match status" value="1"/>
</dbReference>
<name>A0A8S5PV52_9CAUD</name>
<dbReference type="EMBL" id="BK015523">
    <property type="protein sequence ID" value="DAE10943.1"/>
    <property type="molecule type" value="Genomic_DNA"/>
</dbReference>